<feature type="region of interest" description="Disordered" evidence="7">
    <location>
        <begin position="114"/>
        <end position="166"/>
    </location>
</feature>
<dbReference type="PANTHER" id="PTHR31221:SF90">
    <property type="entry name" value="WRKY TRANSCRIPTION FACTOR 44"/>
    <property type="match status" value="1"/>
</dbReference>
<protein>
    <recommendedName>
        <fullName evidence="8">WRKY domain-containing protein</fullName>
    </recommendedName>
</protein>
<dbReference type="KEGG" id="dcr:108219422"/>
<keyword evidence="2" id="KW-0677">Repeat</keyword>
<proteinExistence type="predicted"/>
<reference evidence="9" key="1">
    <citation type="journal article" date="2016" name="Nat. Genet.">
        <title>A high-quality carrot genome assembly provides new insights into carotenoid accumulation and asterid genome evolution.</title>
        <authorList>
            <person name="Iorizzo M."/>
            <person name="Ellison S."/>
            <person name="Senalik D."/>
            <person name="Zeng P."/>
            <person name="Satapoomin P."/>
            <person name="Huang J."/>
            <person name="Bowman M."/>
            <person name="Iovene M."/>
            <person name="Sanseverino W."/>
            <person name="Cavagnaro P."/>
            <person name="Yildiz M."/>
            <person name="Macko-Podgorni A."/>
            <person name="Moranska E."/>
            <person name="Grzebelus E."/>
            <person name="Grzebelus D."/>
            <person name="Ashrafi H."/>
            <person name="Zheng Z."/>
            <person name="Cheng S."/>
            <person name="Spooner D."/>
            <person name="Van Deynze A."/>
            <person name="Simon P."/>
        </authorList>
    </citation>
    <scope>NUCLEOTIDE SEQUENCE</scope>
    <source>
        <tissue evidence="9">Leaf</tissue>
    </source>
</reference>
<keyword evidence="6" id="KW-0539">Nucleus</keyword>
<evidence type="ECO:0000256" key="2">
    <source>
        <dbReference type="ARBA" id="ARBA00022737"/>
    </source>
</evidence>
<evidence type="ECO:0000256" key="1">
    <source>
        <dbReference type="ARBA" id="ARBA00004123"/>
    </source>
</evidence>
<feature type="region of interest" description="Disordered" evidence="7">
    <location>
        <begin position="439"/>
        <end position="472"/>
    </location>
</feature>
<feature type="compositionally biased region" description="Basic and acidic residues" evidence="7">
    <location>
        <begin position="278"/>
        <end position="289"/>
    </location>
</feature>
<feature type="compositionally biased region" description="Low complexity" evidence="7">
    <location>
        <begin position="266"/>
        <end position="277"/>
    </location>
</feature>
<dbReference type="InterPro" id="IPR036576">
    <property type="entry name" value="WRKY_dom_sf"/>
</dbReference>
<feature type="compositionally biased region" description="Polar residues" evidence="7">
    <location>
        <begin position="136"/>
        <end position="149"/>
    </location>
</feature>
<sequence>MEERTGIVKPVACRPTVRAISVLLSANINASTSNSTSQPVVLATRPKTVRVKPVVKLISSKDKALGTTVSSSLDRDLKVENKSTVVYKPLAKLVSKRTISLLANMENSCFQHHEALPQSDPCSPSPNQVHCHLKSENNLNGSSNKTTTSESKREIKPLQRMVAEDSSKEYKDKLLPTNTVDRPSYDGYNWRKYGQKHVKGSEYPRSYYKCTHPNCPVKKKVERSLDGQIAEIVYQGEHHHSKPKLHKRNTLEGEGQGFVSGATGQESNYSLSNSNLNEKNEGSECRSDDQNGAEVPSSSSNISKGLSCCDPMKALAIGGRSISTNDLHALTRDCEEYTEGAEVEGDEPTSKRRKNKNKLYEAGIQEEGLQISNGVVQSSNDSELIGDGFRWRKYGQKIVKGNPNPRSYYRCTGLRCNVRKHVERASDDPTAFITTYEGKHNHHKPPVNNKNLVASGPDSKGTPVSLKTDIEN</sequence>
<comment type="subcellular location">
    <subcellularLocation>
        <location evidence="1">Nucleus</location>
    </subcellularLocation>
</comment>
<reference evidence="9" key="2">
    <citation type="submission" date="2022-03" db="EMBL/GenBank/DDBJ databases">
        <title>Draft title - Genomic analysis of global carrot germplasm unveils the trajectory of domestication and the origin of high carotenoid orange carrot.</title>
        <authorList>
            <person name="Iorizzo M."/>
            <person name="Ellison S."/>
            <person name="Senalik D."/>
            <person name="Macko-Podgorni A."/>
            <person name="Grzebelus D."/>
            <person name="Bostan H."/>
            <person name="Rolling W."/>
            <person name="Curaba J."/>
            <person name="Simon P."/>
        </authorList>
    </citation>
    <scope>NUCLEOTIDE SEQUENCE</scope>
    <source>
        <tissue evidence="9">Leaf</tissue>
    </source>
</reference>
<feature type="region of interest" description="Disordered" evidence="7">
    <location>
        <begin position="236"/>
        <end position="302"/>
    </location>
</feature>
<keyword evidence="10" id="KW-1185">Reference proteome</keyword>
<dbReference type="GO" id="GO:0003700">
    <property type="term" value="F:DNA-binding transcription factor activity"/>
    <property type="evidence" value="ECO:0007669"/>
    <property type="project" value="InterPro"/>
</dbReference>
<dbReference type="AlphaFoldDB" id="A0AAF0WUW4"/>
<evidence type="ECO:0000256" key="3">
    <source>
        <dbReference type="ARBA" id="ARBA00023015"/>
    </source>
</evidence>
<dbReference type="SUPFAM" id="SSF118290">
    <property type="entry name" value="WRKY DNA-binding domain"/>
    <property type="match status" value="2"/>
</dbReference>
<evidence type="ECO:0000256" key="5">
    <source>
        <dbReference type="ARBA" id="ARBA00023163"/>
    </source>
</evidence>
<evidence type="ECO:0000313" key="9">
    <source>
        <dbReference type="EMBL" id="WOG96532.1"/>
    </source>
</evidence>
<feature type="compositionally biased region" description="Basic and acidic residues" evidence="7">
    <location>
        <begin position="150"/>
        <end position="166"/>
    </location>
</feature>
<dbReference type="PANTHER" id="PTHR31221">
    <property type="entry name" value="WRKY TRANSCRIPTION FACTOR PROTEIN 1-RELATED"/>
    <property type="match status" value="1"/>
</dbReference>
<feature type="domain" description="WRKY" evidence="8">
    <location>
        <begin position="380"/>
        <end position="445"/>
    </location>
</feature>
<dbReference type="EMBL" id="CP093346">
    <property type="protein sequence ID" value="WOG96532.1"/>
    <property type="molecule type" value="Genomic_DNA"/>
</dbReference>
<name>A0AAF0WUW4_DAUCS</name>
<evidence type="ECO:0000313" key="10">
    <source>
        <dbReference type="Proteomes" id="UP000077755"/>
    </source>
</evidence>
<organism evidence="9 10">
    <name type="scientific">Daucus carota subsp. sativus</name>
    <name type="common">Carrot</name>
    <dbReference type="NCBI Taxonomy" id="79200"/>
    <lineage>
        <taxon>Eukaryota</taxon>
        <taxon>Viridiplantae</taxon>
        <taxon>Streptophyta</taxon>
        <taxon>Embryophyta</taxon>
        <taxon>Tracheophyta</taxon>
        <taxon>Spermatophyta</taxon>
        <taxon>Magnoliopsida</taxon>
        <taxon>eudicotyledons</taxon>
        <taxon>Gunneridae</taxon>
        <taxon>Pentapetalae</taxon>
        <taxon>asterids</taxon>
        <taxon>campanulids</taxon>
        <taxon>Apiales</taxon>
        <taxon>Apiaceae</taxon>
        <taxon>Apioideae</taxon>
        <taxon>Scandiceae</taxon>
        <taxon>Daucinae</taxon>
        <taxon>Daucus</taxon>
        <taxon>Daucus sect. Daucus</taxon>
    </lineage>
</organism>
<keyword evidence="4" id="KW-0238">DNA-binding</keyword>
<evidence type="ECO:0000259" key="8">
    <source>
        <dbReference type="PROSITE" id="PS50811"/>
    </source>
</evidence>
<dbReference type="GO" id="GO:0043565">
    <property type="term" value="F:sequence-specific DNA binding"/>
    <property type="evidence" value="ECO:0007669"/>
    <property type="project" value="InterPro"/>
</dbReference>
<feature type="domain" description="WRKY" evidence="8">
    <location>
        <begin position="186"/>
        <end position="243"/>
    </location>
</feature>
<accession>A0AAF0WUW4</accession>
<dbReference type="InterPro" id="IPR044810">
    <property type="entry name" value="WRKY_plant"/>
</dbReference>
<evidence type="ECO:0000256" key="6">
    <source>
        <dbReference type="ARBA" id="ARBA00023242"/>
    </source>
</evidence>
<dbReference type="Proteomes" id="UP000077755">
    <property type="component" value="Chromosome 4"/>
</dbReference>
<feature type="compositionally biased region" description="Basic residues" evidence="7">
    <location>
        <begin position="239"/>
        <end position="248"/>
    </location>
</feature>
<dbReference type="FunFam" id="2.20.25.80:FF:000006">
    <property type="entry name" value="WRKY transcription factor"/>
    <property type="match status" value="2"/>
</dbReference>
<dbReference type="Pfam" id="PF03106">
    <property type="entry name" value="WRKY"/>
    <property type="match status" value="2"/>
</dbReference>
<keyword evidence="3" id="KW-0805">Transcription regulation</keyword>
<gene>
    <name evidence="9" type="ORF">DCAR_0415868</name>
</gene>
<dbReference type="GO" id="GO:0005634">
    <property type="term" value="C:nucleus"/>
    <property type="evidence" value="ECO:0007669"/>
    <property type="project" value="UniProtKB-SubCell"/>
</dbReference>
<evidence type="ECO:0000256" key="7">
    <source>
        <dbReference type="SAM" id="MobiDB-lite"/>
    </source>
</evidence>
<dbReference type="InterPro" id="IPR003657">
    <property type="entry name" value="WRKY_dom"/>
</dbReference>
<dbReference type="PROSITE" id="PS50811">
    <property type="entry name" value="WRKY"/>
    <property type="match status" value="2"/>
</dbReference>
<dbReference type="SMART" id="SM00774">
    <property type="entry name" value="WRKY"/>
    <property type="match status" value="2"/>
</dbReference>
<evidence type="ECO:0000256" key="4">
    <source>
        <dbReference type="ARBA" id="ARBA00023125"/>
    </source>
</evidence>
<keyword evidence="5" id="KW-0804">Transcription</keyword>
<dbReference type="Gene3D" id="2.20.25.80">
    <property type="entry name" value="WRKY domain"/>
    <property type="match status" value="2"/>
</dbReference>